<protein>
    <submittedName>
        <fullName evidence="1">Uncharacterized protein</fullName>
    </submittedName>
</protein>
<keyword evidence="2" id="KW-1185">Reference proteome</keyword>
<organism evidence="1 2">
    <name type="scientific">Falsigemmobacter faecalis</name>
    <dbReference type="NCBI Taxonomy" id="2488730"/>
    <lineage>
        <taxon>Bacteria</taxon>
        <taxon>Pseudomonadati</taxon>
        <taxon>Pseudomonadota</taxon>
        <taxon>Alphaproteobacteria</taxon>
        <taxon>Rhodobacterales</taxon>
        <taxon>Paracoccaceae</taxon>
        <taxon>Falsigemmobacter</taxon>
    </lineage>
</organism>
<dbReference type="Proteomes" id="UP000282125">
    <property type="component" value="Unassembled WGS sequence"/>
</dbReference>
<comment type="caution">
    <text evidence="1">The sequence shown here is derived from an EMBL/GenBank/DDBJ whole genome shotgun (WGS) entry which is preliminary data.</text>
</comment>
<dbReference type="AlphaFoldDB" id="A0A3P3DI21"/>
<proteinExistence type="predicted"/>
<sequence>MFSFHSKTGASDFLGLRRGRSGEAEIVYDDGAARRMVWRVTSAGCDESSLRDAMERAVSCPRVVAALFAELSTRAITLEVVSH</sequence>
<evidence type="ECO:0000313" key="1">
    <source>
        <dbReference type="EMBL" id="RRH73474.1"/>
    </source>
</evidence>
<reference evidence="1 2" key="1">
    <citation type="submission" date="2018-11" db="EMBL/GenBank/DDBJ databases">
        <title>Gemmobacter sp. nov., YIM 102744-1 draft genome.</title>
        <authorList>
            <person name="Li G."/>
            <person name="Jiang Y."/>
        </authorList>
    </citation>
    <scope>NUCLEOTIDE SEQUENCE [LARGE SCALE GENOMIC DNA]</scope>
    <source>
        <strain evidence="1 2">YIM 102744-1</strain>
    </source>
</reference>
<name>A0A3P3DI21_9RHOB</name>
<dbReference type="EMBL" id="RRAZ01000017">
    <property type="protein sequence ID" value="RRH73474.1"/>
    <property type="molecule type" value="Genomic_DNA"/>
</dbReference>
<accession>A0A3P3DI21</accession>
<evidence type="ECO:0000313" key="2">
    <source>
        <dbReference type="Proteomes" id="UP000282125"/>
    </source>
</evidence>
<gene>
    <name evidence="1" type="ORF">EG244_12370</name>
</gene>